<evidence type="ECO:0000313" key="1">
    <source>
        <dbReference type="EMBL" id="ASG24384.1"/>
    </source>
</evidence>
<dbReference type="Gene3D" id="1.25.40.10">
    <property type="entry name" value="Tetratricopeptide repeat domain"/>
    <property type="match status" value="1"/>
</dbReference>
<keyword evidence="2" id="KW-1185">Reference proteome</keyword>
<sequence length="187" mass="20358">MMLRAQLRTLVLAAPPVLLGLAAVAATAWGLHLAADNRTIRALKANRDVAVTADAPPAVLLARVEFLIRLDRLTEAQPLVEALDGHGAVPIRDDAHYNLANAYLRRGLDLITQGKIDAAGPFVVLARQEYRNSLTLVPEDWDAKFNLDVASRLIRDFPAFERTVGDAATADRKRLWTDIPGTPRGGP</sequence>
<proteinExistence type="predicted"/>
<dbReference type="RefSeq" id="WP_088874814.1">
    <property type="nucleotide sequence ID" value="NZ_CP022112.1"/>
</dbReference>
<reference evidence="1 2" key="1">
    <citation type="submission" date="2017-06" db="EMBL/GenBank/DDBJ databases">
        <title>Complete genome sequence of Nitrospirillum amazonense strain CBAmC, an endophytic nitrogen-fixing and plant growth-promoting bacterium, isolated from sugarcane.</title>
        <authorList>
            <person name="Schwab S."/>
            <person name="dos Santos Teixeira K.R."/>
            <person name="Simoes Araujo J.L."/>
            <person name="Soares Vidal M."/>
            <person name="Borges de Freitas H.R."/>
            <person name="Rivello Crivelaro A.L."/>
            <person name="Bueno de Camargo Nunes A."/>
            <person name="dos Santos C.M."/>
            <person name="Palmeira da Silva Rosa D."/>
            <person name="da Silva Padilha D."/>
            <person name="da Silva E."/>
            <person name="Araujo Terra L."/>
            <person name="Soares Mendes V."/>
            <person name="Farinelli L."/>
            <person name="Magalhaes Cruz L."/>
            <person name="Baldani J.I."/>
        </authorList>
    </citation>
    <scope>NUCLEOTIDE SEQUENCE [LARGE SCALE GENOMIC DNA]</scope>
    <source>
        <strain evidence="1 2">CBAmC</strain>
    </source>
</reference>
<dbReference type="KEGG" id="nao:Y958_26225"/>
<dbReference type="EMBL" id="CP022112">
    <property type="protein sequence ID" value="ASG24384.1"/>
    <property type="molecule type" value="Genomic_DNA"/>
</dbReference>
<organism evidence="1 2">
    <name type="scientific">Nitrospirillum viridazoti CBAmc</name>
    <dbReference type="NCBI Taxonomy" id="1441467"/>
    <lineage>
        <taxon>Bacteria</taxon>
        <taxon>Pseudomonadati</taxon>
        <taxon>Pseudomonadota</taxon>
        <taxon>Alphaproteobacteria</taxon>
        <taxon>Rhodospirillales</taxon>
        <taxon>Azospirillaceae</taxon>
        <taxon>Nitrospirillum</taxon>
        <taxon>Nitrospirillum viridazoti</taxon>
    </lineage>
</organism>
<accession>A0A248K1S2</accession>
<evidence type="ECO:0000313" key="2">
    <source>
        <dbReference type="Proteomes" id="UP000197153"/>
    </source>
</evidence>
<gene>
    <name evidence="1" type="ORF">Y958_26225</name>
</gene>
<dbReference type="Proteomes" id="UP000197153">
    <property type="component" value="Chromosome 3"/>
</dbReference>
<dbReference type="InterPro" id="IPR011990">
    <property type="entry name" value="TPR-like_helical_dom_sf"/>
</dbReference>
<protein>
    <submittedName>
        <fullName evidence="1">MxaK protein</fullName>
    </submittedName>
</protein>
<dbReference type="AlphaFoldDB" id="A0A248K1S2"/>
<name>A0A248K1S2_9PROT</name>